<dbReference type="InterPro" id="IPR041492">
    <property type="entry name" value="HAD_2"/>
</dbReference>
<comment type="similarity">
    <text evidence="3">Belongs to the HAD-like hydrolase superfamily. CbbY/CbbZ/Gph/YieH family.</text>
</comment>
<sequence length="201" mass="22686">MWAIVFDLDGTLYVDDRLGEEVHQSACRYVADLRGISPDQAQDELQRARSCPSDSGGTLSRAVVALGGTLQELHRRFSEDIHPEQLLAPDPRVQRLLEHLGERYELYVYTNNNRSLSGRIMAQLAIRGYFKEVFTIEDSWRPKPDRAVLTGILESIGRTPGETLFVGDRYQVDLELPQSLGCAILETRTIEELLTLGQLLD</sequence>
<dbReference type="GO" id="GO:0008967">
    <property type="term" value="F:phosphoglycolate phosphatase activity"/>
    <property type="evidence" value="ECO:0007669"/>
    <property type="project" value="UniProtKB-EC"/>
</dbReference>
<dbReference type="Proteomes" id="UP000587586">
    <property type="component" value="Unassembled WGS sequence"/>
</dbReference>
<dbReference type="InterPro" id="IPR036412">
    <property type="entry name" value="HAD-like_sf"/>
</dbReference>
<dbReference type="SFLD" id="SFLDS00003">
    <property type="entry name" value="Haloacid_Dehalogenase"/>
    <property type="match status" value="1"/>
</dbReference>
<organism evidence="5 6">
    <name type="scientific">Geomonas limicola</name>
    <dbReference type="NCBI Taxonomy" id="2740186"/>
    <lineage>
        <taxon>Bacteria</taxon>
        <taxon>Pseudomonadati</taxon>
        <taxon>Thermodesulfobacteriota</taxon>
        <taxon>Desulfuromonadia</taxon>
        <taxon>Geobacterales</taxon>
        <taxon>Geobacteraceae</taxon>
        <taxon>Geomonas</taxon>
    </lineage>
</organism>
<dbReference type="Pfam" id="PF13419">
    <property type="entry name" value="HAD_2"/>
    <property type="match status" value="1"/>
</dbReference>
<name>A0A6V8N550_9BACT</name>
<comment type="pathway">
    <text evidence="2">Organic acid metabolism; glycolate biosynthesis; glycolate from 2-phosphoglycolate: step 1/1.</text>
</comment>
<evidence type="ECO:0000256" key="2">
    <source>
        <dbReference type="ARBA" id="ARBA00004818"/>
    </source>
</evidence>
<dbReference type="InterPro" id="IPR050155">
    <property type="entry name" value="HAD-like_hydrolase_sf"/>
</dbReference>
<accession>A0A6V8N550</accession>
<evidence type="ECO:0000256" key="4">
    <source>
        <dbReference type="ARBA" id="ARBA00013078"/>
    </source>
</evidence>
<dbReference type="GO" id="GO:0005829">
    <property type="term" value="C:cytosol"/>
    <property type="evidence" value="ECO:0007669"/>
    <property type="project" value="TreeGrafter"/>
</dbReference>
<reference evidence="6" key="1">
    <citation type="submission" date="2020-06" db="EMBL/GenBank/DDBJ databases">
        <title>Draft genomic sequecing of Geomonas sp. Red745.</title>
        <authorList>
            <person name="Itoh H."/>
            <person name="Xu Z.X."/>
            <person name="Ushijima N."/>
            <person name="Masuda Y."/>
            <person name="Shiratori Y."/>
            <person name="Senoo K."/>
        </authorList>
    </citation>
    <scope>NUCLEOTIDE SEQUENCE [LARGE SCALE GENOMIC DNA]</scope>
    <source>
        <strain evidence="6">Red745</strain>
    </source>
</reference>
<keyword evidence="6" id="KW-1185">Reference proteome</keyword>
<protein>
    <recommendedName>
        <fullName evidence="4">phosphoglycolate phosphatase</fullName>
        <ecNumber evidence="4">3.1.3.18</ecNumber>
    </recommendedName>
</protein>
<evidence type="ECO:0000256" key="3">
    <source>
        <dbReference type="ARBA" id="ARBA00006171"/>
    </source>
</evidence>
<dbReference type="SFLD" id="SFLDG01129">
    <property type="entry name" value="C1.5:_HAD__Beta-PGM__Phosphata"/>
    <property type="match status" value="1"/>
</dbReference>
<dbReference type="EMBL" id="BLXZ01000001">
    <property type="protein sequence ID" value="GFO67074.1"/>
    <property type="molecule type" value="Genomic_DNA"/>
</dbReference>
<dbReference type="SUPFAM" id="SSF56784">
    <property type="entry name" value="HAD-like"/>
    <property type="match status" value="1"/>
</dbReference>
<dbReference type="Gene3D" id="1.20.120.710">
    <property type="entry name" value="Haloacid dehalogenase hydrolase-like domain"/>
    <property type="match status" value="1"/>
</dbReference>
<gene>
    <name evidence="5" type="ORF">GMLC_06530</name>
</gene>
<proteinExistence type="inferred from homology"/>
<dbReference type="Gene3D" id="3.40.50.1000">
    <property type="entry name" value="HAD superfamily/HAD-like"/>
    <property type="match status" value="1"/>
</dbReference>
<dbReference type="AlphaFoldDB" id="A0A6V8N550"/>
<comment type="caution">
    <text evidence="5">The sequence shown here is derived from an EMBL/GenBank/DDBJ whole genome shotgun (WGS) entry which is preliminary data.</text>
</comment>
<evidence type="ECO:0000313" key="6">
    <source>
        <dbReference type="Proteomes" id="UP000587586"/>
    </source>
</evidence>
<dbReference type="InterPro" id="IPR023214">
    <property type="entry name" value="HAD_sf"/>
</dbReference>
<dbReference type="EC" id="3.1.3.18" evidence="4"/>
<dbReference type="PANTHER" id="PTHR43434">
    <property type="entry name" value="PHOSPHOGLYCOLATE PHOSPHATASE"/>
    <property type="match status" value="1"/>
</dbReference>
<evidence type="ECO:0000313" key="5">
    <source>
        <dbReference type="EMBL" id="GFO67074.1"/>
    </source>
</evidence>
<dbReference type="PANTHER" id="PTHR43434:SF1">
    <property type="entry name" value="PHOSPHOGLYCOLATE PHOSPHATASE"/>
    <property type="match status" value="1"/>
</dbReference>
<dbReference type="GO" id="GO:0006281">
    <property type="term" value="P:DNA repair"/>
    <property type="evidence" value="ECO:0007669"/>
    <property type="project" value="TreeGrafter"/>
</dbReference>
<evidence type="ECO:0000256" key="1">
    <source>
        <dbReference type="ARBA" id="ARBA00000830"/>
    </source>
</evidence>
<comment type="catalytic activity">
    <reaction evidence="1">
        <text>2-phosphoglycolate + H2O = glycolate + phosphate</text>
        <dbReference type="Rhea" id="RHEA:14369"/>
        <dbReference type="ChEBI" id="CHEBI:15377"/>
        <dbReference type="ChEBI" id="CHEBI:29805"/>
        <dbReference type="ChEBI" id="CHEBI:43474"/>
        <dbReference type="ChEBI" id="CHEBI:58033"/>
        <dbReference type="EC" id="3.1.3.18"/>
    </reaction>
</comment>